<name>A0A8S3THM0_MYTED</name>
<sequence>MSIEVDSKNTSKSDRMAFVLGYTGETGKALVKELSRRKVFKKVMLIGRREVQFEKDLGPEFEQKVVDFDHLNDYKHEFQDLDTGFSCIGTSKAKSGGKAGFIKVDHDYVVNAAAMAKSVGCKHFLVVSSYGANKDSSFLYIKTKGEVEEDLKSISFDNLSIFRPGMLLCDRVERRPIEACIRCCWKPMPRWFVKEGAINTDNLAAAMVNKALNPSSEKVETIENKQIYELI</sequence>
<dbReference type="Proteomes" id="UP000683360">
    <property type="component" value="Unassembled WGS sequence"/>
</dbReference>
<feature type="domain" description="NAD(P)-binding" evidence="3">
    <location>
        <begin position="23"/>
        <end position="170"/>
    </location>
</feature>
<evidence type="ECO:0000259" key="3">
    <source>
        <dbReference type="Pfam" id="PF13460"/>
    </source>
</evidence>
<dbReference type="GO" id="GO:0016491">
    <property type="term" value="F:oxidoreductase activity"/>
    <property type="evidence" value="ECO:0007669"/>
    <property type="project" value="UniProtKB-KW"/>
</dbReference>
<dbReference type="InterPro" id="IPR016040">
    <property type="entry name" value="NAD(P)-bd_dom"/>
</dbReference>
<accession>A0A8S3THM0</accession>
<dbReference type="EMBL" id="CAJPWZ010002196">
    <property type="protein sequence ID" value="CAG2233054.1"/>
    <property type="molecule type" value="Genomic_DNA"/>
</dbReference>
<reference evidence="4" key="1">
    <citation type="submission" date="2021-03" db="EMBL/GenBank/DDBJ databases">
        <authorList>
            <person name="Bekaert M."/>
        </authorList>
    </citation>
    <scope>NUCLEOTIDE SEQUENCE</scope>
</reference>
<dbReference type="InterPro" id="IPR036291">
    <property type="entry name" value="NAD(P)-bd_dom_sf"/>
</dbReference>
<dbReference type="AlphaFoldDB" id="A0A8S3THM0"/>
<dbReference type="GO" id="GO:0051170">
    <property type="term" value="P:import into nucleus"/>
    <property type="evidence" value="ECO:0007669"/>
    <property type="project" value="TreeGrafter"/>
</dbReference>
<gene>
    <name evidence="4" type="ORF">MEDL_45693</name>
</gene>
<dbReference type="Pfam" id="PF13460">
    <property type="entry name" value="NAD_binding_10"/>
    <property type="match status" value="1"/>
</dbReference>
<protein>
    <recommendedName>
        <fullName evidence="2">Protein HTATIP2</fullName>
    </recommendedName>
</protein>
<keyword evidence="5" id="KW-1185">Reference proteome</keyword>
<evidence type="ECO:0000313" key="5">
    <source>
        <dbReference type="Proteomes" id="UP000683360"/>
    </source>
</evidence>
<dbReference type="CDD" id="cd05250">
    <property type="entry name" value="CC3_like_SDR_a"/>
    <property type="match status" value="1"/>
</dbReference>
<dbReference type="GO" id="GO:0005737">
    <property type="term" value="C:cytoplasm"/>
    <property type="evidence" value="ECO:0007669"/>
    <property type="project" value="TreeGrafter"/>
</dbReference>
<dbReference type="PANTHER" id="PTHR14097">
    <property type="entry name" value="OXIDOREDUCTASE HTATIP2"/>
    <property type="match status" value="1"/>
</dbReference>
<comment type="subunit">
    <text evidence="1">Monomer. Forms homodimers during oxidative stress. Interacts (via N-terminus) with elongation factor EEF1A1 (via middle-region); the interaction is direct and competes with EEF1A1 binding to guanyl-nucleotide exchange factor EEF1B2, thereby inhibiting GDP for GTP exchange and reactivation of EEF1A1. Interacts with nuclear transport receptors XPO4, IPO5/RANBP5, IPO7, IPO9 and KPNB1 as well as GCN1L1/GCN1 and LRPPRC probably through their HEAT repeats. Binds NCOA5/CIA.</text>
</comment>
<evidence type="ECO:0000256" key="1">
    <source>
        <dbReference type="ARBA" id="ARBA00093483"/>
    </source>
</evidence>
<dbReference type="SUPFAM" id="SSF51735">
    <property type="entry name" value="NAD(P)-binding Rossmann-fold domains"/>
    <property type="match status" value="1"/>
</dbReference>
<dbReference type="OrthoDB" id="430436at2759"/>
<comment type="caution">
    <text evidence="4">The sequence shown here is derived from an EMBL/GenBank/DDBJ whole genome shotgun (WGS) entry which is preliminary data.</text>
</comment>
<organism evidence="4 5">
    <name type="scientific">Mytilus edulis</name>
    <name type="common">Blue mussel</name>
    <dbReference type="NCBI Taxonomy" id="6550"/>
    <lineage>
        <taxon>Eukaryota</taxon>
        <taxon>Metazoa</taxon>
        <taxon>Spiralia</taxon>
        <taxon>Lophotrochozoa</taxon>
        <taxon>Mollusca</taxon>
        <taxon>Bivalvia</taxon>
        <taxon>Autobranchia</taxon>
        <taxon>Pteriomorphia</taxon>
        <taxon>Mytilida</taxon>
        <taxon>Mytiloidea</taxon>
        <taxon>Mytilidae</taxon>
        <taxon>Mytilinae</taxon>
        <taxon>Mytilus</taxon>
    </lineage>
</organism>
<proteinExistence type="predicted"/>
<dbReference type="PANTHER" id="PTHR14097:SF7">
    <property type="entry name" value="OXIDOREDUCTASE HTATIP2"/>
    <property type="match status" value="1"/>
</dbReference>
<evidence type="ECO:0000256" key="2">
    <source>
        <dbReference type="ARBA" id="ARBA00093604"/>
    </source>
</evidence>
<dbReference type="Gene3D" id="3.40.50.720">
    <property type="entry name" value="NAD(P)-binding Rossmann-like Domain"/>
    <property type="match status" value="1"/>
</dbReference>
<evidence type="ECO:0000313" key="4">
    <source>
        <dbReference type="EMBL" id="CAG2233054.1"/>
    </source>
</evidence>
<keyword evidence="4" id="KW-0560">Oxidoreductase</keyword>